<comment type="caution">
    <text evidence="1">The sequence shown here is derived from an EMBL/GenBank/DDBJ whole genome shotgun (WGS) entry which is preliminary data.</text>
</comment>
<keyword evidence="2" id="KW-1185">Reference proteome</keyword>
<organism evidence="1 2">
    <name type="scientific">Neobacillus driksii</name>
    <dbReference type="NCBI Taxonomy" id="3035913"/>
    <lineage>
        <taxon>Bacteria</taxon>
        <taxon>Bacillati</taxon>
        <taxon>Bacillota</taxon>
        <taxon>Bacilli</taxon>
        <taxon>Bacillales</taxon>
        <taxon>Bacillaceae</taxon>
        <taxon>Neobacillus</taxon>
    </lineage>
</organism>
<proteinExistence type="predicted"/>
<sequence length="82" mass="9349">MSKNKIRKTLCLNTTTEKDIPLIERIQSVQNFNDYIKRLIEKDIKSRKIVKVENKPNQSSNTGNTSTNLVITKGTTLTLKAE</sequence>
<accession>A0ABV4YXD2</accession>
<dbReference type="EMBL" id="JAROBZ020000001">
    <property type="protein sequence ID" value="MFB3168490.1"/>
    <property type="molecule type" value="Genomic_DNA"/>
</dbReference>
<protein>
    <submittedName>
        <fullName evidence="1">Uncharacterized protein</fullName>
    </submittedName>
</protein>
<reference evidence="1 2" key="1">
    <citation type="submission" date="2024-05" db="EMBL/GenBank/DDBJ databases">
        <authorList>
            <person name="Venkateswaran K."/>
        </authorList>
    </citation>
    <scope>NUCLEOTIDE SEQUENCE [LARGE SCALE GENOMIC DNA]</scope>
    <source>
        <strain evidence="1 2">179-C4-2-HS</strain>
    </source>
</reference>
<dbReference type="RefSeq" id="WP_306072952.1">
    <property type="nucleotide sequence ID" value="NZ_JAROBZ020000001.1"/>
</dbReference>
<evidence type="ECO:0000313" key="1">
    <source>
        <dbReference type="EMBL" id="MFB3168490.1"/>
    </source>
</evidence>
<gene>
    <name evidence="1" type="ORF">P5G62_015335</name>
</gene>
<dbReference type="Proteomes" id="UP001241748">
    <property type="component" value="Unassembled WGS sequence"/>
</dbReference>
<name>A0ABV4YXD2_9BACI</name>
<evidence type="ECO:0000313" key="2">
    <source>
        <dbReference type="Proteomes" id="UP001241748"/>
    </source>
</evidence>